<accession>A0A139WM19</accession>
<feature type="signal peptide" evidence="1">
    <location>
        <begin position="1"/>
        <end position="19"/>
    </location>
</feature>
<name>A0A139WM19_TRICA</name>
<organism evidence="2 3">
    <name type="scientific">Tribolium castaneum</name>
    <name type="common">Red flour beetle</name>
    <dbReference type="NCBI Taxonomy" id="7070"/>
    <lineage>
        <taxon>Eukaryota</taxon>
        <taxon>Metazoa</taxon>
        <taxon>Ecdysozoa</taxon>
        <taxon>Arthropoda</taxon>
        <taxon>Hexapoda</taxon>
        <taxon>Insecta</taxon>
        <taxon>Pterygota</taxon>
        <taxon>Neoptera</taxon>
        <taxon>Endopterygota</taxon>
        <taxon>Coleoptera</taxon>
        <taxon>Polyphaga</taxon>
        <taxon>Cucujiformia</taxon>
        <taxon>Tenebrionidae</taxon>
        <taxon>Tenebrionidae incertae sedis</taxon>
        <taxon>Tribolium</taxon>
    </lineage>
</organism>
<dbReference type="InParanoid" id="A0A139WM19"/>
<keyword evidence="3" id="KW-1185">Reference proteome</keyword>
<dbReference type="Proteomes" id="UP000007266">
    <property type="component" value="Linkage group 2"/>
</dbReference>
<dbReference type="EMBL" id="KQ971312">
    <property type="protein sequence ID" value="KYB29069.1"/>
    <property type="molecule type" value="Genomic_DNA"/>
</dbReference>
<gene>
    <name evidence="2" type="primary">AUGUSTUS-3.0.2_32045</name>
    <name evidence="2" type="ORF">TcasGA2_TC032045</name>
</gene>
<protein>
    <submittedName>
        <fullName evidence="2">Uncharacterized protein</fullName>
    </submittedName>
</protein>
<evidence type="ECO:0000313" key="2">
    <source>
        <dbReference type="EMBL" id="KYB29069.1"/>
    </source>
</evidence>
<evidence type="ECO:0000256" key="1">
    <source>
        <dbReference type="SAM" id="SignalP"/>
    </source>
</evidence>
<reference evidence="2 3" key="1">
    <citation type="journal article" date="2008" name="Nature">
        <title>The genome of the model beetle and pest Tribolium castaneum.</title>
        <authorList>
            <consortium name="Tribolium Genome Sequencing Consortium"/>
            <person name="Richards S."/>
            <person name="Gibbs R.A."/>
            <person name="Weinstock G.M."/>
            <person name="Brown S.J."/>
            <person name="Denell R."/>
            <person name="Beeman R.W."/>
            <person name="Gibbs R."/>
            <person name="Beeman R.W."/>
            <person name="Brown S.J."/>
            <person name="Bucher G."/>
            <person name="Friedrich M."/>
            <person name="Grimmelikhuijzen C.J."/>
            <person name="Klingler M."/>
            <person name="Lorenzen M."/>
            <person name="Richards S."/>
            <person name="Roth S."/>
            <person name="Schroder R."/>
            <person name="Tautz D."/>
            <person name="Zdobnov E.M."/>
            <person name="Muzny D."/>
            <person name="Gibbs R.A."/>
            <person name="Weinstock G.M."/>
            <person name="Attaway T."/>
            <person name="Bell S."/>
            <person name="Buhay C.J."/>
            <person name="Chandrabose M.N."/>
            <person name="Chavez D."/>
            <person name="Clerk-Blankenburg K.P."/>
            <person name="Cree A."/>
            <person name="Dao M."/>
            <person name="Davis C."/>
            <person name="Chacko J."/>
            <person name="Dinh H."/>
            <person name="Dugan-Rocha S."/>
            <person name="Fowler G."/>
            <person name="Garner T.T."/>
            <person name="Garnes J."/>
            <person name="Gnirke A."/>
            <person name="Hawes A."/>
            <person name="Hernandez J."/>
            <person name="Hines S."/>
            <person name="Holder M."/>
            <person name="Hume J."/>
            <person name="Jhangiani S.N."/>
            <person name="Joshi V."/>
            <person name="Khan Z.M."/>
            <person name="Jackson L."/>
            <person name="Kovar C."/>
            <person name="Kowis A."/>
            <person name="Lee S."/>
            <person name="Lewis L.R."/>
            <person name="Margolis J."/>
            <person name="Morgan M."/>
            <person name="Nazareth L.V."/>
            <person name="Nguyen N."/>
            <person name="Okwuonu G."/>
            <person name="Parker D."/>
            <person name="Richards S."/>
            <person name="Ruiz S.J."/>
            <person name="Santibanez J."/>
            <person name="Savard J."/>
            <person name="Scherer S.E."/>
            <person name="Schneider B."/>
            <person name="Sodergren E."/>
            <person name="Tautz D."/>
            <person name="Vattahil S."/>
            <person name="Villasana D."/>
            <person name="White C.S."/>
            <person name="Wright R."/>
            <person name="Park Y."/>
            <person name="Beeman R.W."/>
            <person name="Lord J."/>
            <person name="Oppert B."/>
            <person name="Lorenzen M."/>
            <person name="Brown S."/>
            <person name="Wang L."/>
            <person name="Savard J."/>
            <person name="Tautz D."/>
            <person name="Richards S."/>
            <person name="Weinstock G."/>
            <person name="Gibbs R.A."/>
            <person name="Liu Y."/>
            <person name="Worley K."/>
            <person name="Weinstock G."/>
            <person name="Elsik C.G."/>
            <person name="Reese J.T."/>
            <person name="Elhaik E."/>
            <person name="Landan G."/>
            <person name="Graur D."/>
            <person name="Arensburger P."/>
            <person name="Atkinson P."/>
            <person name="Beeman R.W."/>
            <person name="Beidler J."/>
            <person name="Brown S.J."/>
            <person name="Demuth J.P."/>
            <person name="Drury D.W."/>
            <person name="Du Y.Z."/>
            <person name="Fujiwara H."/>
            <person name="Lorenzen M."/>
            <person name="Maselli V."/>
            <person name="Osanai M."/>
            <person name="Park Y."/>
            <person name="Robertson H.M."/>
            <person name="Tu Z."/>
            <person name="Wang J.J."/>
            <person name="Wang S."/>
            <person name="Richards S."/>
            <person name="Song H."/>
            <person name="Zhang L."/>
            <person name="Sodergren E."/>
            <person name="Werner D."/>
            <person name="Stanke M."/>
            <person name="Morgenstern B."/>
            <person name="Solovyev V."/>
            <person name="Kosarev P."/>
            <person name="Brown G."/>
            <person name="Chen H.C."/>
            <person name="Ermolaeva O."/>
            <person name="Hlavina W."/>
            <person name="Kapustin Y."/>
            <person name="Kiryutin B."/>
            <person name="Kitts P."/>
            <person name="Maglott D."/>
            <person name="Pruitt K."/>
            <person name="Sapojnikov V."/>
            <person name="Souvorov A."/>
            <person name="Mackey A.J."/>
            <person name="Waterhouse R.M."/>
            <person name="Wyder S."/>
            <person name="Zdobnov E.M."/>
            <person name="Zdobnov E.M."/>
            <person name="Wyder S."/>
            <person name="Kriventseva E.V."/>
            <person name="Kadowaki T."/>
            <person name="Bork P."/>
            <person name="Aranda M."/>
            <person name="Bao R."/>
            <person name="Beermann A."/>
            <person name="Berns N."/>
            <person name="Bolognesi R."/>
            <person name="Bonneton F."/>
            <person name="Bopp D."/>
            <person name="Brown S.J."/>
            <person name="Bucher G."/>
            <person name="Butts T."/>
            <person name="Chaumot A."/>
            <person name="Denell R.E."/>
            <person name="Ferrier D.E."/>
            <person name="Friedrich M."/>
            <person name="Gordon C.M."/>
            <person name="Jindra M."/>
            <person name="Klingler M."/>
            <person name="Lan Q."/>
            <person name="Lattorff H.M."/>
            <person name="Laudet V."/>
            <person name="von Levetsow C."/>
            <person name="Liu Z."/>
            <person name="Lutz R."/>
            <person name="Lynch J.A."/>
            <person name="da Fonseca R.N."/>
            <person name="Posnien N."/>
            <person name="Reuter R."/>
            <person name="Roth S."/>
            <person name="Savard J."/>
            <person name="Schinko J.B."/>
            <person name="Schmitt C."/>
            <person name="Schoppmeier M."/>
            <person name="Schroder R."/>
            <person name="Shippy T.D."/>
            <person name="Simonnet F."/>
            <person name="Marques-Souza H."/>
            <person name="Tautz D."/>
            <person name="Tomoyasu Y."/>
            <person name="Trauner J."/>
            <person name="Van der Zee M."/>
            <person name="Vervoort M."/>
            <person name="Wittkopp N."/>
            <person name="Wimmer E.A."/>
            <person name="Yang X."/>
            <person name="Jones A.K."/>
            <person name="Sattelle D.B."/>
            <person name="Ebert P.R."/>
            <person name="Nelson D."/>
            <person name="Scott J.G."/>
            <person name="Beeman R.W."/>
            <person name="Muthukrishnan S."/>
            <person name="Kramer K.J."/>
            <person name="Arakane Y."/>
            <person name="Beeman R.W."/>
            <person name="Zhu Q."/>
            <person name="Hogenkamp D."/>
            <person name="Dixit R."/>
            <person name="Oppert B."/>
            <person name="Jiang H."/>
            <person name="Zou Z."/>
            <person name="Marshall J."/>
            <person name="Elpidina E."/>
            <person name="Vinokurov K."/>
            <person name="Oppert C."/>
            <person name="Zou Z."/>
            <person name="Evans J."/>
            <person name="Lu Z."/>
            <person name="Zhao P."/>
            <person name="Sumathipala N."/>
            <person name="Altincicek B."/>
            <person name="Vilcinskas A."/>
            <person name="Williams M."/>
            <person name="Hultmark D."/>
            <person name="Hetru C."/>
            <person name="Jiang H."/>
            <person name="Grimmelikhuijzen C.J."/>
            <person name="Hauser F."/>
            <person name="Cazzamali G."/>
            <person name="Williamson M."/>
            <person name="Park Y."/>
            <person name="Li B."/>
            <person name="Tanaka Y."/>
            <person name="Predel R."/>
            <person name="Neupert S."/>
            <person name="Schachtner J."/>
            <person name="Verleyen P."/>
            <person name="Raible F."/>
            <person name="Bork P."/>
            <person name="Friedrich M."/>
            <person name="Walden K.K."/>
            <person name="Robertson H.M."/>
            <person name="Angeli S."/>
            <person name="Foret S."/>
            <person name="Bucher G."/>
            <person name="Schuetz S."/>
            <person name="Maleszka R."/>
            <person name="Wimmer E.A."/>
            <person name="Beeman R.W."/>
            <person name="Lorenzen M."/>
            <person name="Tomoyasu Y."/>
            <person name="Miller S.C."/>
            <person name="Grossmann D."/>
            <person name="Bucher G."/>
        </authorList>
    </citation>
    <scope>NUCLEOTIDE SEQUENCE [LARGE SCALE GENOMIC DNA]</scope>
    <source>
        <strain evidence="2 3">Georgia GA2</strain>
    </source>
</reference>
<dbReference type="AlphaFoldDB" id="A0A139WM19"/>
<proteinExistence type="predicted"/>
<feature type="chain" id="PRO_5007300165" evidence="1">
    <location>
        <begin position="20"/>
        <end position="85"/>
    </location>
</feature>
<evidence type="ECO:0000313" key="3">
    <source>
        <dbReference type="Proteomes" id="UP000007266"/>
    </source>
</evidence>
<reference evidence="2 3" key="2">
    <citation type="journal article" date="2010" name="Nucleic Acids Res.">
        <title>BeetleBase in 2010: revisions to provide comprehensive genomic information for Tribolium castaneum.</title>
        <authorList>
            <person name="Kim H.S."/>
            <person name="Murphy T."/>
            <person name="Xia J."/>
            <person name="Caragea D."/>
            <person name="Park Y."/>
            <person name="Beeman R.W."/>
            <person name="Lorenzen M.D."/>
            <person name="Butcher S."/>
            <person name="Manak J.R."/>
            <person name="Brown S.J."/>
        </authorList>
    </citation>
    <scope>GENOME REANNOTATION</scope>
    <source>
        <strain evidence="2 3">Georgia GA2</strain>
    </source>
</reference>
<keyword evidence="1" id="KW-0732">Signal</keyword>
<sequence length="85" mass="9761">MKWIVFFVCLMACVQPVTTWIEDFPTSQPRLLNTILVIEGERTPQQPPWNQPSSKLICYIPVTPYMAQKTNHSVLKVLDIDLLSS</sequence>